<dbReference type="EMBL" id="UXAW01000046">
    <property type="protein sequence ID" value="VDC22934.1"/>
    <property type="molecule type" value="Genomic_DNA"/>
</dbReference>
<feature type="domain" description="RNA polymerase sigma-70 region 2" evidence="5">
    <location>
        <begin position="32"/>
        <end position="96"/>
    </location>
</feature>
<evidence type="ECO:0000256" key="1">
    <source>
        <dbReference type="ARBA" id="ARBA00010641"/>
    </source>
</evidence>
<accession>A0A3P5X6K3</accession>
<dbReference type="InterPro" id="IPR014284">
    <property type="entry name" value="RNA_pol_sigma-70_dom"/>
</dbReference>
<keyword evidence="4" id="KW-0804">Transcription</keyword>
<evidence type="ECO:0000259" key="5">
    <source>
        <dbReference type="Pfam" id="PF04542"/>
    </source>
</evidence>
<evidence type="ECO:0000256" key="2">
    <source>
        <dbReference type="ARBA" id="ARBA00023015"/>
    </source>
</evidence>
<dbReference type="PANTHER" id="PTHR43133:SF63">
    <property type="entry name" value="RNA POLYMERASE SIGMA FACTOR FECI-RELATED"/>
    <property type="match status" value="1"/>
</dbReference>
<dbReference type="InterPro" id="IPR013324">
    <property type="entry name" value="RNA_pol_sigma_r3/r4-like"/>
</dbReference>
<dbReference type="GO" id="GO:0003677">
    <property type="term" value="F:DNA binding"/>
    <property type="evidence" value="ECO:0007669"/>
    <property type="project" value="InterPro"/>
</dbReference>
<dbReference type="InterPro" id="IPR039425">
    <property type="entry name" value="RNA_pol_sigma-70-like"/>
</dbReference>
<evidence type="ECO:0000259" key="6">
    <source>
        <dbReference type="Pfam" id="PF08281"/>
    </source>
</evidence>
<comment type="similarity">
    <text evidence="1">Belongs to the sigma-70 factor family. ECF subfamily.</text>
</comment>
<dbReference type="Pfam" id="PF08281">
    <property type="entry name" value="Sigma70_r4_2"/>
    <property type="match status" value="1"/>
</dbReference>
<dbReference type="SUPFAM" id="SSF88946">
    <property type="entry name" value="Sigma2 domain of RNA polymerase sigma factors"/>
    <property type="match status" value="1"/>
</dbReference>
<evidence type="ECO:0000313" key="7">
    <source>
        <dbReference type="EMBL" id="VDC22934.1"/>
    </source>
</evidence>
<reference evidence="7 8" key="1">
    <citation type="submission" date="2018-11" db="EMBL/GenBank/DDBJ databases">
        <authorList>
            <person name="Criscuolo A."/>
        </authorList>
    </citation>
    <scope>NUCLEOTIDE SEQUENCE [LARGE SCALE GENOMIC DNA]</scope>
    <source>
        <strain evidence="7">ACIP111625</strain>
    </source>
</reference>
<dbReference type="Gene3D" id="1.10.10.10">
    <property type="entry name" value="Winged helix-like DNA-binding domain superfamily/Winged helix DNA-binding domain"/>
    <property type="match status" value="1"/>
</dbReference>
<dbReference type="SUPFAM" id="SSF88659">
    <property type="entry name" value="Sigma3 and sigma4 domains of RNA polymerase sigma factors"/>
    <property type="match status" value="1"/>
</dbReference>
<dbReference type="InterPro" id="IPR013325">
    <property type="entry name" value="RNA_pol_sigma_r2"/>
</dbReference>
<dbReference type="InterPro" id="IPR013249">
    <property type="entry name" value="RNA_pol_sigma70_r4_t2"/>
</dbReference>
<dbReference type="Proteomes" id="UP000277498">
    <property type="component" value="Unassembled WGS sequence"/>
</dbReference>
<dbReference type="InterPro" id="IPR036388">
    <property type="entry name" value="WH-like_DNA-bd_sf"/>
</dbReference>
<dbReference type="NCBIfam" id="TIGR02937">
    <property type="entry name" value="sigma70-ECF"/>
    <property type="match status" value="1"/>
</dbReference>
<dbReference type="GO" id="GO:0016987">
    <property type="term" value="F:sigma factor activity"/>
    <property type="evidence" value="ECO:0007669"/>
    <property type="project" value="UniProtKB-KW"/>
</dbReference>
<keyword evidence="8" id="KW-1185">Reference proteome</keyword>
<keyword evidence="2" id="KW-0805">Transcription regulation</keyword>
<gene>
    <name evidence="7" type="primary">fecI_1</name>
    <name evidence="7" type="ORF">XINFAN_00876</name>
</gene>
<organism evidence="7 8">
    <name type="scientific">Pseudogemmobacter humi</name>
    <dbReference type="NCBI Taxonomy" id="2483812"/>
    <lineage>
        <taxon>Bacteria</taxon>
        <taxon>Pseudomonadati</taxon>
        <taxon>Pseudomonadota</taxon>
        <taxon>Alphaproteobacteria</taxon>
        <taxon>Rhodobacterales</taxon>
        <taxon>Paracoccaceae</taxon>
        <taxon>Pseudogemmobacter</taxon>
    </lineage>
</organism>
<evidence type="ECO:0000256" key="3">
    <source>
        <dbReference type="ARBA" id="ARBA00023082"/>
    </source>
</evidence>
<dbReference type="GO" id="GO:0006352">
    <property type="term" value="P:DNA-templated transcription initiation"/>
    <property type="evidence" value="ECO:0007669"/>
    <property type="project" value="InterPro"/>
</dbReference>
<name>A0A3P5X6K3_9RHOB</name>
<sequence>MRPAARHAKVFPLFMDPASAMSSCDTEKLGQLYSEEGDRLERQIARRTGNPSIARDLVHDLFLRVWERAAGLSGSPAAFLNRSARNISIDHLRREKVRSSHALATLARQPQQDPAFEAVSARQSEEAVRRAIRALPETTRRLFLMNRAEGLSFHEIAARCGMSERNVAKHMAKAVASCARALEDLRNE</sequence>
<dbReference type="Pfam" id="PF04542">
    <property type="entry name" value="Sigma70_r2"/>
    <property type="match status" value="1"/>
</dbReference>
<dbReference type="Gene3D" id="1.10.1740.10">
    <property type="match status" value="1"/>
</dbReference>
<dbReference type="PANTHER" id="PTHR43133">
    <property type="entry name" value="RNA POLYMERASE ECF-TYPE SIGMA FACTO"/>
    <property type="match status" value="1"/>
</dbReference>
<evidence type="ECO:0000313" key="8">
    <source>
        <dbReference type="Proteomes" id="UP000277498"/>
    </source>
</evidence>
<protein>
    <submittedName>
        <fullName evidence="7">Putative RNA polymerase sigma factor FecI</fullName>
    </submittedName>
</protein>
<keyword evidence="3" id="KW-0731">Sigma factor</keyword>
<dbReference type="AlphaFoldDB" id="A0A3P5X6K3"/>
<proteinExistence type="inferred from homology"/>
<dbReference type="InterPro" id="IPR007627">
    <property type="entry name" value="RNA_pol_sigma70_r2"/>
</dbReference>
<feature type="domain" description="RNA polymerase sigma factor 70 region 4 type 2" evidence="6">
    <location>
        <begin position="126"/>
        <end position="178"/>
    </location>
</feature>
<evidence type="ECO:0000256" key="4">
    <source>
        <dbReference type="ARBA" id="ARBA00023163"/>
    </source>
</evidence>